<proteinExistence type="predicted"/>
<gene>
    <name evidence="1" type="ORF">E7215_16865</name>
</gene>
<sequence length="200" mass="23039">MSKTNNNIEKYDERGVRKQVYKRYKEGEDFLPVEADETRAMIEMVKRQFTNPNVRKRKKYVHLEDFRAVIVEYFDYIGDSNDAGSNLIPDVEGFCTFAGISRETLNDWQRSRPGEFSETIGDLKNAIASCKKQLALKGKIPPIVFATDFNNNHGYTQKQTVEIQPVNPLGDNLTPEEIEKRIPKSIPEDIPIDTEFSEEE</sequence>
<reference evidence="1" key="1">
    <citation type="submission" date="2019-04" db="EMBL/GenBank/DDBJ databases">
        <title>Evolution of Biomass-Degrading Anaerobic Consortia Revealed by Metagenomics.</title>
        <authorList>
            <person name="Peng X."/>
        </authorList>
    </citation>
    <scope>NUCLEOTIDE SEQUENCE</scope>
    <source>
        <strain evidence="1">SIG254</strain>
    </source>
</reference>
<name>A0A927ZV93_9CLOT</name>
<organism evidence="1 2">
    <name type="scientific">Clostridium sulfidigenes</name>
    <dbReference type="NCBI Taxonomy" id="318464"/>
    <lineage>
        <taxon>Bacteria</taxon>
        <taxon>Bacillati</taxon>
        <taxon>Bacillota</taxon>
        <taxon>Clostridia</taxon>
        <taxon>Eubacteriales</taxon>
        <taxon>Clostridiaceae</taxon>
        <taxon>Clostridium</taxon>
    </lineage>
</organism>
<dbReference type="Pfam" id="PF16677">
    <property type="entry name" value="GP3_package"/>
    <property type="match status" value="1"/>
</dbReference>
<dbReference type="AlphaFoldDB" id="A0A927ZV93"/>
<dbReference type="InterPro" id="IPR032066">
    <property type="entry name" value="GP3_package"/>
</dbReference>
<evidence type="ECO:0000313" key="2">
    <source>
        <dbReference type="Proteomes" id="UP000768462"/>
    </source>
</evidence>
<accession>A0A927ZV93</accession>
<evidence type="ECO:0000313" key="1">
    <source>
        <dbReference type="EMBL" id="MBE6061813.1"/>
    </source>
</evidence>
<dbReference type="EMBL" id="SVCM01000198">
    <property type="protein sequence ID" value="MBE6061813.1"/>
    <property type="molecule type" value="Genomic_DNA"/>
</dbReference>
<dbReference type="Gene3D" id="1.10.132.80">
    <property type="match status" value="1"/>
</dbReference>
<comment type="caution">
    <text evidence="1">The sequence shown here is derived from an EMBL/GenBank/DDBJ whole genome shotgun (WGS) entry which is preliminary data.</text>
</comment>
<dbReference type="Proteomes" id="UP000768462">
    <property type="component" value="Unassembled WGS sequence"/>
</dbReference>
<protein>
    <submittedName>
        <fullName evidence="1">Uncharacterized protein</fullName>
    </submittedName>
</protein>